<dbReference type="OrthoDB" id="9805159at2"/>
<dbReference type="RefSeq" id="WP_146662775.1">
    <property type="nucleotide sequence ID" value="NZ_CP019791.1"/>
</dbReference>
<feature type="domain" description="PA14" evidence="3">
    <location>
        <begin position="609"/>
        <end position="750"/>
    </location>
</feature>
<organism evidence="4 5">
    <name type="scientific">Anaerohalosphaera lusitana</name>
    <dbReference type="NCBI Taxonomy" id="1936003"/>
    <lineage>
        <taxon>Bacteria</taxon>
        <taxon>Pseudomonadati</taxon>
        <taxon>Planctomycetota</taxon>
        <taxon>Phycisphaerae</taxon>
        <taxon>Sedimentisphaerales</taxon>
        <taxon>Anaerohalosphaeraceae</taxon>
        <taxon>Anaerohalosphaera</taxon>
    </lineage>
</organism>
<dbReference type="KEGG" id="alus:STSP2_02378"/>
<dbReference type="Pfam" id="PF17963">
    <property type="entry name" value="Big_9"/>
    <property type="match status" value="1"/>
</dbReference>
<dbReference type="InterPro" id="IPR037524">
    <property type="entry name" value="PA14/GLEYA"/>
</dbReference>
<evidence type="ECO:0000259" key="3">
    <source>
        <dbReference type="PROSITE" id="PS51820"/>
    </source>
</evidence>
<dbReference type="InterPro" id="IPR006644">
    <property type="entry name" value="Cadg"/>
</dbReference>
<dbReference type="InterPro" id="IPR015919">
    <property type="entry name" value="Cadherin-like_sf"/>
</dbReference>
<dbReference type="STRING" id="1936003.STSP2_02378"/>
<evidence type="ECO:0000313" key="5">
    <source>
        <dbReference type="Proteomes" id="UP000189674"/>
    </source>
</evidence>
<evidence type="ECO:0000259" key="2">
    <source>
        <dbReference type="PROSITE" id="PS50268"/>
    </source>
</evidence>
<dbReference type="GO" id="GO:0016020">
    <property type="term" value="C:membrane"/>
    <property type="evidence" value="ECO:0007669"/>
    <property type="project" value="InterPro"/>
</dbReference>
<dbReference type="EMBL" id="CP019791">
    <property type="protein sequence ID" value="AQT69191.1"/>
    <property type="molecule type" value="Genomic_DNA"/>
</dbReference>
<gene>
    <name evidence="4" type="ORF">STSP2_02378</name>
</gene>
<dbReference type="Gene3D" id="2.60.40.10">
    <property type="entry name" value="Immunoglobulins"/>
    <property type="match status" value="1"/>
</dbReference>
<dbReference type="Pfam" id="PF05345">
    <property type="entry name" value="He_PIG"/>
    <property type="match status" value="1"/>
</dbReference>
<feature type="chain" id="PRO_5010735672" evidence="1">
    <location>
        <begin position="22"/>
        <end position="1323"/>
    </location>
</feature>
<dbReference type="PROSITE" id="PS51820">
    <property type="entry name" value="PA14"/>
    <property type="match status" value="1"/>
</dbReference>
<dbReference type="GO" id="GO:0005509">
    <property type="term" value="F:calcium ion binding"/>
    <property type="evidence" value="ECO:0007669"/>
    <property type="project" value="InterPro"/>
</dbReference>
<dbReference type="Pfam" id="PF11958">
    <property type="entry name" value="DUF3472"/>
    <property type="match status" value="1"/>
</dbReference>
<keyword evidence="5" id="KW-1185">Reference proteome</keyword>
<feature type="signal peptide" evidence="1">
    <location>
        <begin position="1"/>
        <end position="21"/>
    </location>
</feature>
<dbReference type="InterPro" id="IPR021862">
    <property type="entry name" value="DUF3472"/>
</dbReference>
<evidence type="ECO:0000313" key="4">
    <source>
        <dbReference type="EMBL" id="AQT69191.1"/>
    </source>
</evidence>
<dbReference type="CDD" id="cd11304">
    <property type="entry name" value="Cadherin_repeat"/>
    <property type="match status" value="1"/>
</dbReference>
<dbReference type="PROSITE" id="PS50268">
    <property type="entry name" value="CADHERIN_2"/>
    <property type="match status" value="1"/>
</dbReference>
<reference evidence="5" key="1">
    <citation type="submission" date="2017-02" db="EMBL/GenBank/DDBJ databases">
        <title>Comparative genomics and description of representatives of a novel lineage of planctomycetes thriving in anoxic sediments.</title>
        <authorList>
            <person name="Spring S."/>
            <person name="Bunk B."/>
            <person name="Sproer C."/>
        </authorList>
    </citation>
    <scope>NUCLEOTIDE SEQUENCE [LARGE SCALE GENOMIC DNA]</scope>
    <source>
        <strain evidence="5">ST-NAGAB-D1</strain>
    </source>
</reference>
<dbReference type="SMART" id="SM00736">
    <property type="entry name" value="CADG"/>
    <property type="match status" value="1"/>
</dbReference>
<dbReference type="InterPro" id="IPR013783">
    <property type="entry name" value="Ig-like_fold"/>
</dbReference>
<protein>
    <submittedName>
        <fullName evidence="4">Putative Ig domain protein</fullName>
    </submittedName>
</protein>
<dbReference type="Proteomes" id="UP000189674">
    <property type="component" value="Chromosome"/>
</dbReference>
<dbReference type="InterPro" id="IPR002126">
    <property type="entry name" value="Cadherin-like_dom"/>
</dbReference>
<evidence type="ECO:0000256" key="1">
    <source>
        <dbReference type="SAM" id="SignalP"/>
    </source>
</evidence>
<accession>A0A1U9NMN9</accession>
<sequence precursor="true">MKKLLNCLVLFSLAFVSRVGAADFSVTQGYWDRIGEYSYDASAGTLALKTPDARWFWHLEFSQQGRYEVWAKVAVANANAGTVLAVGDWDSQHGGGSFARGLLNATDPESNTNPQWQRLGEIYVPKAGLRLICANVPETPTNDPGLLHAIRMEGPGTVTTGEQFNVRAAACDIYFTPNGTRRAAHYAEMVSRPWPIPAIGGTHTVMNIGGGYNGANDSSFYSLWGSGDLLPQPLVAFGGSRIFTHEGTGSSISLDDFWLDPSKRRKLFVCRTPDGQGNSITNVCVGEVGQRWYLVGRMFQATNFASVGASGFLENHSIFNAHLHRRSCSWGSNWSYGDSNGDGKYEWWPATQIRARLRGYSPDEPPTGKNVVIYGANRKRKDLVEMIHGGLIPVEQLNSYYSISPADKPQMPSLNLVYSLAEKDRVVLTANASVGDYYFIDLSDIVSDPFSTVDFVFEKVSAPAWVSVANHYLMGTPSGSDSGLNEIVVKATDENCGLEGLFTIGVHIAEAGNSAPVFINLPDKVQTAPTLDDPVVCELQFSDPDASDDHELSIVSGNEAGVFAVDKDDDTVIKTASPMSGSSYDLTLELSDGSSTSMADLQVIVAAGNGRGGATKDVWYICGGESLADLMSDPRFPGDPDWTGAVRDFRIDVLGKMTGYRVRGHLYPPVSGSYQFFYSDSDAQGQFSISTDEGAGNLSVIPEGGSVSLSAGQRYYFEALTKNTSNYGDGNMKVEWQGPGTAQQVIPGEYMSPAEYAKPEFGSESIRLRDVLVGESYSENMRTKIETLDMWNVVQYGAVDAPAWITVSQDGIITGTPGAGDTGPNEFTLRMTAPGGLFDETQIIINVNDNHPPQFAPNPVSLGSVDEYADVEYNISVYASDIDIGPRLAFGDRLEYSLVNGPEWLHIEPTGELYGTPGADHTGINAVTVRATDLGGLYAEAEFRINVNDVQQAPTMQETSLYTYAGRSIAGNLADYANDLDDDKLTFEKVSGPSWLIVESDGRFYGTVSADAPHINEFAIEVTDPFGNSDQGVLTVLALADFRIAYEGFEGTAVASIAGTNGGTGWTDAWSGDSEWRFAAEGLSFAGMNDTTGLKSVMGSQGSTIERYFYDNVTVGTGDKDVPQLWIGALMHLYQADGINPGFSCQVRLLNGSQIGYFGKGVNKTIGFDLGGWQDISGDLGFGNGTAGLWFMILHLQASLEGTNVTLYAAKEDETFDIADPQTFPHTASGFYAGPVTIDGLGLYRWNITDASADELCVSQWYDTLIANMSAPNYKNDLSGFAAFSSLWLDDECGFCEGFDLNGDGGVNAADLRVFAAGWLGRE</sequence>
<keyword evidence="1" id="KW-0732">Signal</keyword>
<dbReference type="GO" id="GO:0007156">
    <property type="term" value="P:homophilic cell adhesion via plasma membrane adhesion molecules"/>
    <property type="evidence" value="ECO:0007669"/>
    <property type="project" value="InterPro"/>
</dbReference>
<feature type="domain" description="Cadherin" evidence="2">
    <location>
        <begin position="871"/>
        <end position="956"/>
    </location>
</feature>
<dbReference type="SUPFAM" id="SSF49313">
    <property type="entry name" value="Cadherin-like"/>
    <property type="match status" value="3"/>
</dbReference>
<name>A0A1U9NMN9_9BACT</name>
<proteinExistence type="predicted"/>